<keyword evidence="5" id="KW-0808">Transferase</keyword>
<organism evidence="6 7">
    <name type="scientific">Galerina marginata (strain CBS 339.88)</name>
    <dbReference type="NCBI Taxonomy" id="685588"/>
    <lineage>
        <taxon>Eukaryota</taxon>
        <taxon>Fungi</taxon>
        <taxon>Dikarya</taxon>
        <taxon>Basidiomycota</taxon>
        <taxon>Agaricomycotina</taxon>
        <taxon>Agaricomycetes</taxon>
        <taxon>Agaricomycetidae</taxon>
        <taxon>Agaricales</taxon>
        <taxon>Agaricineae</taxon>
        <taxon>Strophariaceae</taxon>
        <taxon>Galerina</taxon>
    </lineage>
</organism>
<dbReference type="OrthoDB" id="422086at2759"/>
<dbReference type="Pfam" id="PF04140">
    <property type="entry name" value="ICMT"/>
    <property type="match status" value="1"/>
</dbReference>
<evidence type="ECO:0000256" key="5">
    <source>
        <dbReference type="RuleBase" id="RU362022"/>
    </source>
</evidence>
<dbReference type="PANTHER" id="PTHR12714:SF9">
    <property type="entry name" value="PROTEIN-S-ISOPRENYLCYSTEINE O-METHYLTRANSFERASE"/>
    <property type="match status" value="1"/>
</dbReference>
<keyword evidence="4 5" id="KW-0472">Membrane</keyword>
<evidence type="ECO:0000256" key="2">
    <source>
        <dbReference type="ARBA" id="ARBA00022692"/>
    </source>
</evidence>
<feature type="transmembrane region" description="Helical" evidence="5">
    <location>
        <begin position="72"/>
        <end position="90"/>
    </location>
</feature>
<evidence type="ECO:0000256" key="3">
    <source>
        <dbReference type="ARBA" id="ARBA00022989"/>
    </source>
</evidence>
<dbReference type="Proteomes" id="UP000027222">
    <property type="component" value="Unassembled WGS sequence"/>
</dbReference>
<accession>A0A067SJI7</accession>
<evidence type="ECO:0000256" key="4">
    <source>
        <dbReference type="ARBA" id="ARBA00023136"/>
    </source>
</evidence>
<dbReference type="GO" id="GO:0032259">
    <property type="term" value="P:methylation"/>
    <property type="evidence" value="ECO:0007669"/>
    <property type="project" value="UniProtKB-KW"/>
</dbReference>
<evidence type="ECO:0000256" key="1">
    <source>
        <dbReference type="ARBA" id="ARBA00004141"/>
    </source>
</evidence>
<keyword evidence="3 5" id="KW-1133">Transmembrane helix</keyword>
<proteinExistence type="inferred from homology"/>
<dbReference type="EMBL" id="KL142419">
    <property type="protein sequence ID" value="KDR66913.1"/>
    <property type="molecule type" value="Genomic_DNA"/>
</dbReference>
<name>A0A067SJI7_GALM3</name>
<dbReference type="HOGENOM" id="CLU_065200_6_0_1"/>
<dbReference type="GO" id="GO:0005789">
    <property type="term" value="C:endoplasmic reticulum membrane"/>
    <property type="evidence" value="ECO:0007669"/>
    <property type="project" value="UniProtKB-SubCell"/>
</dbReference>
<dbReference type="STRING" id="685588.A0A067SJI7"/>
<feature type="transmembrane region" description="Helical" evidence="5">
    <location>
        <begin position="96"/>
        <end position="115"/>
    </location>
</feature>
<keyword evidence="5" id="KW-0949">S-adenosyl-L-methionine</keyword>
<dbReference type="PANTHER" id="PTHR12714">
    <property type="entry name" value="PROTEIN-S ISOPRENYLCYSTEINE O-METHYLTRANSFERASE"/>
    <property type="match status" value="1"/>
</dbReference>
<feature type="transmembrane region" description="Helical" evidence="5">
    <location>
        <begin position="7"/>
        <end position="23"/>
    </location>
</feature>
<evidence type="ECO:0000313" key="6">
    <source>
        <dbReference type="EMBL" id="KDR66913.1"/>
    </source>
</evidence>
<comment type="catalytic activity">
    <reaction evidence="5">
        <text>[protein]-C-terminal S-[(2E,6E)-farnesyl]-L-cysteine + S-adenosyl-L-methionine = [protein]-C-terminal S-[(2E,6E)-farnesyl]-L-cysteine methyl ester + S-adenosyl-L-homocysteine</text>
        <dbReference type="Rhea" id="RHEA:21672"/>
        <dbReference type="Rhea" id="RHEA-COMP:12125"/>
        <dbReference type="Rhea" id="RHEA-COMP:12126"/>
        <dbReference type="ChEBI" id="CHEBI:57856"/>
        <dbReference type="ChEBI" id="CHEBI:59789"/>
        <dbReference type="ChEBI" id="CHEBI:90510"/>
        <dbReference type="ChEBI" id="CHEBI:90511"/>
        <dbReference type="EC" id="2.1.1.100"/>
    </reaction>
</comment>
<dbReference type="AlphaFoldDB" id="A0A067SJI7"/>
<feature type="transmembrane region" description="Helical" evidence="5">
    <location>
        <begin position="127"/>
        <end position="145"/>
    </location>
</feature>
<sequence length="214" mass="24198">MNYEPAVKSLLLFVACVSFNYGFTPPNPPTPKGASFVYRGQHFETMVLIWTSPFFLNTFCPHPSTDLDRLQSISIAFFIGASGMILGGLLRVWCYITLGPLFTYLVTVVPGHKLITSGPYAYVRHPGYTGVFLMLVSTAFTHLATPGSYVMECGIMKSTVWKWVIRYWLVVSAFSLISLRRRGKVEDELMKKIFGDEWVTYSKAVPYSFIPYIL</sequence>
<comment type="similarity">
    <text evidence="5">Belongs to the class VI-like SAM-binding methyltransferase superfamily. Isoprenylcysteine carboxyl methyltransferase family.</text>
</comment>
<comment type="subcellular location">
    <subcellularLocation>
        <location evidence="5">Endoplasmic reticulum membrane</location>
        <topology evidence="5">Multi-pass membrane protein</topology>
    </subcellularLocation>
    <subcellularLocation>
        <location evidence="1">Membrane</location>
        <topology evidence="1">Multi-pass membrane protein</topology>
    </subcellularLocation>
</comment>
<gene>
    <name evidence="6" type="ORF">GALMADRAFT_80333</name>
</gene>
<dbReference type="Gene3D" id="1.20.120.1630">
    <property type="match status" value="1"/>
</dbReference>
<reference evidence="7" key="1">
    <citation type="journal article" date="2014" name="Proc. Natl. Acad. Sci. U.S.A.">
        <title>Extensive sampling of basidiomycete genomes demonstrates inadequacy of the white-rot/brown-rot paradigm for wood decay fungi.</title>
        <authorList>
            <person name="Riley R."/>
            <person name="Salamov A.A."/>
            <person name="Brown D.W."/>
            <person name="Nagy L.G."/>
            <person name="Floudas D."/>
            <person name="Held B.W."/>
            <person name="Levasseur A."/>
            <person name="Lombard V."/>
            <person name="Morin E."/>
            <person name="Otillar R."/>
            <person name="Lindquist E.A."/>
            <person name="Sun H."/>
            <person name="LaButti K.M."/>
            <person name="Schmutz J."/>
            <person name="Jabbour D."/>
            <person name="Luo H."/>
            <person name="Baker S.E."/>
            <person name="Pisabarro A.G."/>
            <person name="Walton J.D."/>
            <person name="Blanchette R.A."/>
            <person name="Henrissat B."/>
            <person name="Martin F."/>
            <person name="Cullen D."/>
            <person name="Hibbett D.S."/>
            <person name="Grigoriev I.V."/>
        </authorList>
    </citation>
    <scope>NUCLEOTIDE SEQUENCE [LARGE SCALE GENOMIC DNA]</scope>
    <source>
        <strain evidence="7">CBS 339.88</strain>
    </source>
</reference>
<keyword evidence="5" id="KW-0489">Methyltransferase</keyword>
<feature type="transmembrane region" description="Helical" evidence="5">
    <location>
        <begin position="165"/>
        <end position="183"/>
    </location>
</feature>
<dbReference type="InterPro" id="IPR007269">
    <property type="entry name" value="ICMT_MeTrfase"/>
</dbReference>
<keyword evidence="5" id="KW-0256">Endoplasmic reticulum</keyword>
<dbReference type="EC" id="2.1.1.100" evidence="5"/>
<keyword evidence="2 5" id="KW-0812">Transmembrane</keyword>
<protein>
    <recommendedName>
        <fullName evidence="5">Protein-S-isoprenylcysteine O-methyltransferase</fullName>
        <ecNumber evidence="5">2.1.1.100</ecNumber>
    </recommendedName>
</protein>
<dbReference type="GO" id="GO:0004671">
    <property type="term" value="F:protein C-terminal S-isoprenylcysteine carboxyl O-methyltransferase activity"/>
    <property type="evidence" value="ECO:0007669"/>
    <property type="project" value="UniProtKB-EC"/>
</dbReference>
<keyword evidence="7" id="KW-1185">Reference proteome</keyword>
<evidence type="ECO:0000313" key="7">
    <source>
        <dbReference type="Proteomes" id="UP000027222"/>
    </source>
</evidence>